<dbReference type="STRING" id="996342.SAMN05443551_2688"/>
<dbReference type="RefSeq" id="WP_072778152.1">
    <property type="nucleotide sequence ID" value="NZ_FQXC01000003.1"/>
</dbReference>
<dbReference type="EMBL" id="FQXC01000003">
    <property type="protein sequence ID" value="SHH63523.1"/>
    <property type="molecule type" value="Genomic_DNA"/>
</dbReference>
<accession>A0A1M5ULD3</accession>
<protein>
    <recommendedName>
        <fullName evidence="3">Phosphomannomutase</fullName>
    </recommendedName>
</protein>
<keyword evidence="2" id="KW-1185">Reference proteome</keyword>
<evidence type="ECO:0000313" key="2">
    <source>
        <dbReference type="Proteomes" id="UP000184221"/>
    </source>
</evidence>
<evidence type="ECO:0008006" key="3">
    <source>
        <dbReference type="Google" id="ProtNLM"/>
    </source>
</evidence>
<gene>
    <name evidence="1" type="ORF">SAMN05443551_2688</name>
</gene>
<evidence type="ECO:0000313" key="1">
    <source>
        <dbReference type="EMBL" id="SHH63523.1"/>
    </source>
</evidence>
<organism evidence="1 2">
    <name type="scientific">Marivita hallyeonensis</name>
    <dbReference type="NCBI Taxonomy" id="996342"/>
    <lineage>
        <taxon>Bacteria</taxon>
        <taxon>Pseudomonadati</taxon>
        <taxon>Pseudomonadota</taxon>
        <taxon>Alphaproteobacteria</taxon>
        <taxon>Rhodobacterales</taxon>
        <taxon>Roseobacteraceae</taxon>
        <taxon>Marivita</taxon>
    </lineage>
</organism>
<sequence>MFTIEHEFDSTVVTLVDEGPKPLQEDVIVNGFEECITVEQYDPRTDRVNKVTLSMSQMRDLAAAISLPEGVYSRSADTD</sequence>
<dbReference type="OrthoDB" id="7861315at2"/>
<reference evidence="1 2" key="1">
    <citation type="submission" date="2016-11" db="EMBL/GenBank/DDBJ databases">
        <authorList>
            <person name="Jaros S."/>
            <person name="Januszkiewicz K."/>
            <person name="Wedrychowicz H."/>
        </authorList>
    </citation>
    <scope>NUCLEOTIDE SEQUENCE [LARGE SCALE GENOMIC DNA]</scope>
    <source>
        <strain evidence="1 2">DSM 29431</strain>
    </source>
</reference>
<dbReference type="AlphaFoldDB" id="A0A1M5ULD3"/>
<name>A0A1M5ULD3_9RHOB</name>
<proteinExistence type="predicted"/>
<dbReference type="Proteomes" id="UP000184221">
    <property type="component" value="Unassembled WGS sequence"/>
</dbReference>